<dbReference type="InterPro" id="IPR018643">
    <property type="entry name" value="DUF2069_membrane"/>
</dbReference>
<dbReference type="Proteomes" id="UP000093523">
    <property type="component" value="Unassembled WGS sequence"/>
</dbReference>
<evidence type="ECO:0000256" key="1">
    <source>
        <dbReference type="SAM" id="Phobius"/>
    </source>
</evidence>
<sequence>MDVVELGSQTKRYRLLALFCNLSLLIFVMLWHSVISPHPQINPYGLMIAWMIPLLLPLKGILEGKPYTHAWANFILMFYFLHGFTLLWVDEGERYLAVIELILTSGAFIGNIYYARLRGKELGLKLKLLSEVEKIEKASYAENKQD</sequence>
<feature type="transmembrane region" description="Helical" evidence="1">
    <location>
        <begin position="41"/>
        <end position="58"/>
    </location>
</feature>
<reference evidence="2 3" key="1">
    <citation type="submission" date="2016-06" db="EMBL/GenBank/DDBJ databases">
        <authorList>
            <person name="Kjaerup R.B."/>
            <person name="Dalgaard T.S."/>
            <person name="Juul-Madsen H.R."/>
        </authorList>
    </citation>
    <scope>NUCLEOTIDE SEQUENCE [LARGE SCALE GENOMIC DNA]</scope>
    <source>
        <strain evidence="2 3">1S159</strain>
    </source>
</reference>
<keyword evidence="1" id="KW-0472">Membrane</keyword>
<dbReference type="OrthoDB" id="5569826at2"/>
<evidence type="ECO:0000313" key="3">
    <source>
        <dbReference type="Proteomes" id="UP000093523"/>
    </source>
</evidence>
<dbReference type="AlphaFoldDB" id="A0A1B9NY03"/>
<gene>
    <name evidence="2" type="ORF">A6E04_15315</name>
</gene>
<keyword evidence="1" id="KW-1133">Transmembrane helix</keyword>
<proteinExistence type="predicted"/>
<comment type="caution">
    <text evidence="2">The sequence shown here is derived from an EMBL/GenBank/DDBJ whole genome shotgun (WGS) entry which is preliminary data.</text>
</comment>
<name>A0A1B9NY03_ALILO</name>
<feature type="transmembrane region" description="Helical" evidence="1">
    <location>
        <begin position="95"/>
        <end position="115"/>
    </location>
</feature>
<feature type="transmembrane region" description="Helical" evidence="1">
    <location>
        <begin position="15"/>
        <end position="35"/>
    </location>
</feature>
<organism evidence="2 3">
    <name type="scientific">Aliivibrio logei</name>
    <name type="common">Vibrio logei</name>
    <dbReference type="NCBI Taxonomy" id="688"/>
    <lineage>
        <taxon>Bacteria</taxon>
        <taxon>Pseudomonadati</taxon>
        <taxon>Pseudomonadota</taxon>
        <taxon>Gammaproteobacteria</taxon>
        <taxon>Vibrionales</taxon>
        <taxon>Vibrionaceae</taxon>
        <taxon>Aliivibrio</taxon>
    </lineage>
</organism>
<protein>
    <recommendedName>
        <fullName evidence="4">DUF2069 domain-containing protein</fullName>
    </recommendedName>
</protein>
<evidence type="ECO:0008006" key="4">
    <source>
        <dbReference type="Google" id="ProtNLM"/>
    </source>
</evidence>
<accession>A0A1B9NY03</accession>
<dbReference type="RefSeq" id="WP_012550879.1">
    <property type="nucleotide sequence ID" value="NZ_CAWMPN010000012.1"/>
</dbReference>
<evidence type="ECO:0000313" key="2">
    <source>
        <dbReference type="EMBL" id="OCH20553.1"/>
    </source>
</evidence>
<feature type="transmembrane region" description="Helical" evidence="1">
    <location>
        <begin position="70"/>
        <end position="89"/>
    </location>
</feature>
<dbReference type="STRING" id="688.A6E04_15315"/>
<dbReference type="EMBL" id="MAJU01000012">
    <property type="protein sequence ID" value="OCH20553.1"/>
    <property type="molecule type" value="Genomic_DNA"/>
</dbReference>
<dbReference type="Pfam" id="PF09842">
    <property type="entry name" value="DUF2069"/>
    <property type="match status" value="1"/>
</dbReference>
<keyword evidence="1" id="KW-0812">Transmembrane</keyword>